<feature type="non-terminal residue" evidence="1">
    <location>
        <position position="201"/>
    </location>
</feature>
<reference evidence="1" key="1">
    <citation type="submission" date="2022-10" db="EMBL/GenBank/DDBJ databases">
        <authorList>
            <person name="Chen Y."/>
            <person name="Dougan E. K."/>
            <person name="Chan C."/>
            <person name="Rhodes N."/>
            <person name="Thang M."/>
        </authorList>
    </citation>
    <scope>NUCLEOTIDE SEQUENCE</scope>
</reference>
<evidence type="ECO:0000313" key="2">
    <source>
        <dbReference type="EMBL" id="CAL1162001.1"/>
    </source>
</evidence>
<name>A0A9P1DFF2_9DINO</name>
<feature type="non-terminal residue" evidence="1">
    <location>
        <position position="1"/>
    </location>
</feature>
<accession>A0A9P1DFF2</accession>
<dbReference type="EMBL" id="CAMXCT020004335">
    <property type="protein sequence ID" value="CAL1162001.1"/>
    <property type="molecule type" value="Genomic_DNA"/>
</dbReference>
<dbReference type="EMBL" id="CAMXCT010004335">
    <property type="protein sequence ID" value="CAI4008626.1"/>
    <property type="molecule type" value="Genomic_DNA"/>
</dbReference>
<proteinExistence type="predicted"/>
<sequence length="201" mass="23041">WSSSSTRGAAAWTSTSSRCAALDLELYALWRCCCWAYFLFYLLALELHPDLPPGAQPADDDGAASVAAPVSLETDFFGDELRGYRLLKAARLSSQERQHVLTLTSNSTRFVDVRRALRTLFAEEVGAEDQRRKIWFQETASSWDAGDDYDEGPGWPDEWWSAEEEAYWYDDASWAYYYEDEDYSTDGSWQDDWDWTDGSPK</sequence>
<comment type="caution">
    <text evidence="1">The sequence shown here is derived from an EMBL/GenBank/DDBJ whole genome shotgun (WGS) entry which is preliminary data.</text>
</comment>
<reference evidence="2" key="2">
    <citation type="submission" date="2024-04" db="EMBL/GenBank/DDBJ databases">
        <authorList>
            <person name="Chen Y."/>
            <person name="Shah S."/>
            <person name="Dougan E. K."/>
            <person name="Thang M."/>
            <person name="Chan C."/>
        </authorList>
    </citation>
    <scope>NUCLEOTIDE SEQUENCE [LARGE SCALE GENOMIC DNA]</scope>
</reference>
<dbReference type="AlphaFoldDB" id="A0A9P1DFF2"/>
<gene>
    <name evidence="1" type="ORF">C1SCF055_LOCUS34051</name>
</gene>
<evidence type="ECO:0000313" key="1">
    <source>
        <dbReference type="EMBL" id="CAI4008626.1"/>
    </source>
</evidence>
<organism evidence="1">
    <name type="scientific">Cladocopium goreaui</name>
    <dbReference type="NCBI Taxonomy" id="2562237"/>
    <lineage>
        <taxon>Eukaryota</taxon>
        <taxon>Sar</taxon>
        <taxon>Alveolata</taxon>
        <taxon>Dinophyceae</taxon>
        <taxon>Suessiales</taxon>
        <taxon>Symbiodiniaceae</taxon>
        <taxon>Cladocopium</taxon>
    </lineage>
</organism>
<protein>
    <submittedName>
        <fullName evidence="1">Uncharacterized protein</fullName>
    </submittedName>
</protein>